<feature type="domain" description="Malectin" evidence="1">
    <location>
        <begin position="28"/>
        <end position="152"/>
    </location>
</feature>
<dbReference type="Pfam" id="PF11721">
    <property type="entry name" value="Malectin"/>
    <property type="match status" value="1"/>
</dbReference>
<dbReference type="Proteomes" id="UP001291926">
    <property type="component" value="Unassembled WGS sequence"/>
</dbReference>
<dbReference type="InterPro" id="IPR021720">
    <property type="entry name" value="Malectin_dom"/>
</dbReference>
<organism evidence="2 3">
    <name type="scientific">Penstemon davidsonii</name>
    <dbReference type="NCBI Taxonomy" id="160366"/>
    <lineage>
        <taxon>Eukaryota</taxon>
        <taxon>Viridiplantae</taxon>
        <taxon>Streptophyta</taxon>
        <taxon>Embryophyta</taxon>
        <taxon>Tracheophyta</taxon>
        <taxon>Spermatophyta</taxon>
        <taxon>Magnoliopsida</taxon>
        <taxon>eudicotyledons</taxon>
        <taxon>Gunneridae</taxon>
        <taxon>Pentapetalae</taxon>
        <taxon>asterids</taxon>
        <taxon>lamiids</taxon>
        <taxon>Lamiales</taxon>
        <taxon>Plantaginaceae</taxon>
        <taxon>Cheloneae</taxon>
        <taxon>Penstemon</taxon>
    </lineage>
</organism>
<dbReference type="PANTHER" id="PTHR34081">
    <property type="entry name" value="MALECTIN DOMAIN-CONTAINING PROTEIN"/>
    <property type="match status" value="1"/>
</dbReference>
<evidence type="ECO:0000259" key="1">
    <source>
        <dbReference type="Pfam" id="PF11721"/>
    </source>
</evidence>
<reference evidence="2 3" key="1">
    <citation type="journal article" date="2023" name="bioRxiv">
        <title>Genome report: Whole genome sequence and annotation of Penstemon davidsonii.</title>
        <authorList>
            <person name="Ostevik K.L."/>
            <person name="Alabady M."/>
            <person name="Zhang M."/>
            <person name="Rausher M.D."/>
        </authorList>
    </citation>
    <scope>NUCLEOTIDE SEQUENCE [LARGE SCALE GENOMIC DNA]</scope>
    <source>
        <strain evidence="2">DNT005</strain>
        <tissue evidence="2">Whole leaf</tissue>
    </source>
</reference>
<proteinExistence type="predicted"/>
<sequence length="157" mass="17739">MVMLNVAFLYTNASPTLRPIMSQDKHYSLYINCGGKEVTTIDNRITYKVDLEARGASMFYARPNWAISSTCNFLDDGLESDNYIYTNVSSLQDASELYKTARASPMSLTYYGLCLINGKYTVKLHFAEVVFANDGTFNSLGQRLFDVYLQVNIAKFI</sequence>
<gene>
    <name evidence="2" type="ORF">RD792_006428</name>
</gene>
<name>A0ABR0DCX8_9LAMI</name>
<evidence type="ECO:0000313" key="3">
    <source>
        <dbReference type="Proteomes" id="UP001291926"/>
    </source>
</evidence>
<keyword evidence="3" id="KW-1185">Reference proteome</keyword>
<evidence type="ECO:0000313" key="2">
    <source>
        <dbReference type="EMBL" id="KAK4487113.1"/>
    </source>
</evidence>
<protein>
    <recommendedName>
        <fullName evidence="1">Malectin domain-containing protein</fullName>
    </recommendedName>
</protein>
<accession>A0ABR0DCX8</accession>
<dbReference type="PANTHER" id="PTHR34081:SF1">
    <property type="entry name" value="MALECTIN, LEUCINE-RICH REPEAT DOMAIN, L DOMAIN-LIKE PROTEIN-RELATED"/>
    <property type="match status" value="1"/>
</dbReference>
<dbReference type="EMBL" id="JAYDYQ010002152">
    <property type="protein sequence ID" value="KAK4487113.1"/>
    <property type="molecule type" value="Genomic_DNA"/>
</dbReference>
<comment type="caution">
    <text evidence="2">The sequence shown here is derived from an EMBL/GenBank/DDBJ whole genome shotgun (WGS) entry which is preliminary data.</text>
</comment>
<dbReference type="Gene3D" id="2.60.120.430">
    <property type="entry name" value="Galactose-binding lectin"/>
    <property type="match status" value="1"/>
</dbReference>